<feature type="region of interest" description="Disordered" evidence="1">
    <location>
        <begin position="80"/>
        <end position="100"/>
    </location>
</feature>
<evidence type="ECO:0000256" key="1">
    <source>
        <dbReference type="SAM" id="MobiDB-lite"/>
    </source>
</evidence>
<organism evidence="2 3">
    <name type="scientific">Mycena maculata</name>
    <dbReference type="NCBI Taxonomy" id="230809"/>
    <lineage>
        <taxon>Eukaryota</taxon>
        <taxon>Fungi</taxon>
        <taxon>Dikarya</taxon>
        <taxon>Basidiomycota</taxon>
        <taxon>Agaricomycotina</taxon>
        <taxon>Agaricomycetes</taxon>
        <taxon>Agaricomycetidae</taxon>
        <taxon>Agaricales</taxon>
        <taxon>Marasmiineae</taxon>
        <taxon>Mycenaceae</taxon>
        <taxon>Mycena</taxon>
    </lineage>
</organism>
<protein>
    <submittedName>
        <fullName evidence="2">Uncharacterized protein</fullName>
    </submittedName>
</protein>
<evidence type="ECO:0000313" key="2">
    <source>
        <dbReference type="EMBL" id="KAJ7760141.1"/>
    </source>
</evidence>
<accession>A0AAD7JDG8</accession>
<sequence>MKWTRLLQSGTCFIACNCSPPSLSVWSRAVIAAPNRKYGSMPRIWSARSAARRGSESAVATSFFTMRVVLRDPDKVVPREGPVEPELLQGAPRAEQEGAEPAKAARLVDVELLECREGDVKCVERIVRVSLRRELNSVTAGVRCVQRMSTGNWQVTSEAAASRRRSTLVSSSLMVVYSTSCVHGMNAPMSTSTREARSYYLSCADRATGGYDPSPTGTDISAAAALNSSAAGRTRAAVATRKSFSVVSAGNSSLEVKRTSRGRLRDRARCSRTSAGGKLRAMLAADPYGITRMMDAQRVGMSRATVRHLAQTRPKTHGAVSSDTLPSVISSARVGI</sequence>
<comment type="caution">
    <text evidence="2">The sequence shown here is derived from an EMBL/GenBank/DDBJ whole genome shotgun (WGS) entry which is preliminary data.</text>
</comment>
<keyword evidence="3" id="KW-1185">Reference proteome</keyword>
<reference evidence="2" key="1">
    <citation type="submission" date="2023-03" db="EMBL/GenBank/DDBJ databases">
        <title>Massive genome expansion in bonnet fungi (Mycena s.s.) driven by repeated elements and novel gene families across ecological guilds.</title>
        <authorList>
            <consortium name="Lawrence Berkeley National Laboratory"/>
            <person name="Harder C.B."/>
            <person name="Miyauchi S."/>
            <person name="Viragh M."/>
            <person name="Kuo A."/>
            <person name="Thoen E."/>
            <person name="Andreopoulos B."/>
            <person name="Lu D."/>
            <person name="Skrede I."/>
            <person name="Drula E."/>
            <person name="Henrissat B."/>
            <person name="Morin E."/>
            <person name="Kohler A."/>
            <person name="Barry K."/>
            <person name="LaButti K."/>
            <person name="Morin E."/>
            <person name="Salamov A."/>
            <person name="Lipzen A."/>
            <person name="Mereny Z."/>
            <person name="Hegedus B."/>
            <person name="Baldrian P."/>
            <person name="Stursova M."/>
            <person name="Weitz H."/>
            <person name="Taylor A."/>
            <person name="Grigoriev I.V."/>
            <person name="Nagy L.G."/>
            <person name="Martin F."/>
            <person name="Kauserud H."/>
        </authorList>
    </citation>
    <scope>NUCLEOTIDE SEQUENCE</scope>
    <source>
        <strain evidence="2">CBHHK188m</strain>
    </source>
</reference>
<dbReference type="Proteomes" id="UP001215280">
    <property type="component" value="Unassembled WGS sequence"/>
</dbReference>
<gene>
    <name evidence="2" type="ORF">DFH07DRAFT_816975</name>
</gene>
<name>A0AAD7JDG8_9AGAR</name>
<evidence type="ECO:0000313" key="3">
    <source>
        <dbReference type="Proteomes" id="UP001215280"/>
    </source>
</evidence>
<dbReference type="EMBL" id="JARJLG010000050">
    <property type="protein sequence ID" value="KAJ7760141.1"/>
    <property type="molecule type" value="Genomic_DNA"/>
</dbReference>
<proteinExistence type="predicted"/>
<dbReference type="AlphaFoldDB" id="A0AAD7JDG8"/>